<evidence type="ECO:0000313" key="2">
    <source>
        <dbReference type="EMBL" id="KCZ79397.1"/>
    </source>
</evidence>
<evidence type="ECO:0000256" key="1">
    <source>
        <dbReference type="SAM" id="MobiDB-lite"/>
    </source>
</evidence>
<sequence length="542" mass="63541">MHLFIRIAISSFVEKDTRNNTPNSTIHMDFYNRYQLDGQTHFNEHPNGNFRQYSKIGADGFNFIPETKQESLYDINNSNLHVFYDALTNTSHQVGEPQEAICLMPCLIMQQGYLAIPGKFFPLKPSSIPDSCIKNDSVSNRIYDVNLDSKNNPEKSSDNPLFSGNFLTPNAEPDKTNISYKSEKYPNRISRKGKSKPITERRKSEFPNPLTNIEKVNEEEKFSDKSQTEINISGSSNTDKDILLEANKNYLKPKDHALIIKEKSFQTTIQEKNTIKSKTKKKKNFAEKKGNNYMNDDKGILIDEDDLYLTTLIRKNELLLQNQKEEEEKILEPFRFFFDHDEYEKIKIFAHIVLKENHRIVQFLFHEKNQSHLANSEYEKICHKEIQVFNELENLDKNIIHSFISGLNFFLEKYEKKLLELVLFKAYSVLFLLHRENLKLSLYIMAIIDYMFSSRGCFNSNASNPEEFNKEIIKDYSLEWLKSFVKKYILYFHKNNLKIVGSIEIFKILDHLGVNYSKNKMEIFFCLKAIDDFESLKNNKIL</sequence>
<name>A0A059EWZ9_9MICR</name>
<reference evidence="3" key="1">
    <citation type="submission" date="2013-02" db="EMBL/GenBank/DDBJ databases">
        <authorList>
            <consortium name="The Broad Institute Genome Sequencing Platform"/>
            <person name="Cuomo C."/>
            <person name="Becnel J."/>
            <person name="Sanscrainte N."/>
            <person name="Walker B."/>
            <person name="Young S.K."/>
            <person name="Zeng Q."/>
            <person name="Gargeya S."/>
            <person name="Fitzgerald M."/>
            <person name="Haas B."/>
            <person name="Abouelleil A."/>
            <person name="Alvarado L."/>
            <person name="Arachchi H.M."/>
            <person name="Berlin A.M."/>
            <person name="Chapman S.B."/>
            <person name="Dewar J."/>
            <person name="Goldberg J."/>
            <person name="Griggs A."/>
            <person name="Gujja S."/>
            <person name="Hansen M."/>
            <person name="Howarth C."/>
            <person name="Imamovic A."/>
            <person name="Larimer J."/>
            <person name="McCowan C."/>
            <person name="Murphy C."/>
            <person name="Neiman D."/>
            <person name="Pearson M."/>
            <person name="Priest M."/>
            <person name="Roberts A."/>
            <person name="Saif S."/>
            <person name="Shea T."/>
            <person name="Sisk P."/>
            <person name="Sykes S."/>
            <person name="Wortman J."/>
            <person name="Nusbaum C."/>
            <person name="Birren B."/>
        </authorList>
    </citation>
    <scope>NUCLEOTIDE SEQUENCE [LARGE SCALE GENOMIC DNA]</scope>
    <source>
        <strain evidence="3">PRA339</strain>
    </source>
</reference>
<protein>
    <submittedName>
        <fullName evidence="2">Uncharacterized protein</fullName>
    </submittedName>
</protein>
<dbReference type="EMBL" id="KK365283">
    <property type="protein sequence ID" value="KCZ79397.1"/>
    <property type="molecule type" value="Genomic_DNA"/>
</dbReference>
<keyword evidence="3" id="KW-1185">Reference proteome</keyword>
<evidence type="ECO:0000313" key="3">
    <source>
        <dbReference type="Proteomes" id="UP000030655"/>
    </source>
</evidence>
<dbReference type="HOGENOM" id="CLU_586031_0_0_1"/>
<gene>
    <name evidence="2" type="ORF">H312_03209</name>
</gene>
<dbReference type="AlphaFoldDB" id="A0A059EWZ9"/>
<feature type="region of interest" description="Disordered" evidence="1">
    <location>
        <begin position="148"/>
        <end position="168"/>
    </location>
</feature>
<dbReference type="VEuPathDB" id="MicrosporidiaDB:H312_03209"/>
<proteinExistence type="predicted"/>
<dbReference type="Proteomes" id="UP000030655">
    <property type="component" value="Unassembled WGS sequence"/>
</dbReference>
<organism evidence="2 3">
    <name type="scientific">Anncaliia algerae PRA339</name>
    <dbReference type="NCBI Taxonomy" id="1288291"/>
    <lineage>
        <taxon>Eukaryota</taxon>
        <taxon>Fungi</taxon>
        <taxon>Fungi incertae sedis</taxon>
        <taxon>Microsporidia</taxon>
        <taxon>Tubulinosematoidea</taxon>
        <taxon>Tubulinosematidae</taxon>
        <taxon>Anncaliia</taxon>
    </lineage>
</organism>
<accession>A0A059EWZ9</accession>
<dbReference type="OrthoDB" id="10341183at2759"/>
<feature type="compositionally biased region" description="Polar residues" evidence="1">
    <location>
        <begin position="158"/>
        <end position="168"/>
    </location>
</feature>
<reference evidence="2 3" key="2">
    <citation type="submission" date="2014-03" db="EMBL/GenBank/DDBJ databases">
        <title>The Genome Sequence of Anncaliia algerae insect isolate PRA339.</title>
        <authorList>
            <consortium name="The Broad Institute Genome Sequencing Platform"/>
            <consortium name="The Broad Institute Genome Sequencing Center for Infectious Disease"/>
            <person name="Cuomo C."/>
            <person name="Becnel J."/>
            <person name="Sanscrainte N."/>
            <person name="Walker B."/>
            <person name="Young S.K."/>
            <person name="Zeng Q."/>
            <person name="Gargeya S."/>
            <person name="Fitzgerald M."/>
            <person name="Haas B."/>
            <person name="Abouelleil A."/>
            <person name="Alvarado L."/>
            <person name="Arachchi H.M."/>
            <person name="Berlin A.M."/>
            <person name="Chapman S.B."/>
            <person name="Dewar J."/>
            <person name="Goldberg J."/>
            <person name="Griggs A."/>
            <person name="Gujja S."/>
            <person name="Hansen M."/>
            <person name="Howarth C."/>
            <person name="Imamovic A."/>
            <person name="Larimer J."/>
            <person name="McCowan C."/>
            <person name="Murphy C."/>
            <person name="Neiman D."/>
            <person name="Pearson M."/>
            <person name="Priest M."/>
            <person name="Roberts A."/>
            <person name="Saif S."/>
            <person name="Shea T."/>
            <person name="Sisk P."/>
            <person name="Sykes S."/>
            <person name="Wortman J."/>
            <person name="Nusbaum C."/>
            <person name="Birren B."/>
        </authorList>
    </citation>
    <scope>NUCLEOTIDE SEQUENCE [LARGE SCALE GENOMIC DNA]</scope>
    <source>
        <strain evidence="2 3">PRA339</strain>
    </source>
</reference>